<dbReference type="CDD" id="cd13597">
    <property type="entry name" value="PBP2_lipoprotein_Tp32"/>
    <property type="match status" value="1"/>
</dbReference>
<evidence type="ECO:0000313" key="10">
    <source>
        <dbReference type="Proteomes" id="UP001285921"/>
    </source>
</evidence>
<reference evidence="9 10" key="1">
    <citation type="submission" date="2023-05" db="EMBL/GenBank/DDBJ databases">
        <title>Draft genome of Paenibacillus sp. CCS26.</title>
        <authorList>
            <person name="Akita H."/>
            <person name="Shinto Y."/>
            <person name="Kimura Z."/>
        </authorList>
    </citation>
    <scope>NUCLEOTIDE SEQUENCE [LARGE SCALE GENOMIC DNA]</scope>
    <source>
        <strain evidence="9 10">CCS26</strain>
    </source>
</reference>
<gene>
    <name evidence="9" type="primary">metQ-2</name>
    <name evidence="9" type="ORF">PghCCS26_10500</name>
</gene>
<proteinExistence type="inferred from homology"/>
<dbReference type="PANTHER" id="PTHR30429:SF0">
    <property type="entry name" value="METHIONINE-BINDING LIPOPROTEIN METQ"/>
    <property type="match status" value="1"/>
</dbReference>
<keyword evidence="3" id="KW-0472">Membrane</keyword>
<organism evidence="9 10">
    <name type="scientific">Paenibacillus glycanilyticus</name>
    <dbReference type="NCBI Taxonomy" id="126569"/>
    <lineage>
        <taxon>Bacteria</taxon>
        <taxon>Bacillati</taxon>
        <taxon>Bacillota</taxon>
        <taxon>Bacilli</taxon>
        <taxon>Bacillales</taxon>
        <taxon>Paenibacillaceae</taxon>
        <taxon>Paenibacillus</taxon>
    </lineage>
</organism>
<dbReference type="EMBL" id="BTCL01000003">
    <property type="protein sequence ID" value="GMK43923.1"/>
    <property type="molecule type" value="Genomic_DNA"/>
</dbReference>
<evidence type="ECO:0000256" key="3">
    <source>
        <dbReference type="ARBA" id="ARBA00023136"/>
    </source>
</evidence>
<protein>
    <recommendedName>
        <fullName evidence="6">Lipoprotein</fullName>
    </recommendedName>
</protein>
<evidence type="ECO:0000256" key="6">
    <source>
        <dbReference type="PIRNR" id="PIRNR002854"/>
    </source>
</evidence>
<evidence type="ECO:0000256" key="8">
    <source>
        <dbReference type="SAM" id="SignalP"/>
    </source>
</evidence>
<feature type="compositionally biased region" description="Low complexity" evidence="7">
    <location>
        <begin position="27"/>
        <end position="53"/>
    </location>
</feature>
<evidence type="ECO:0000256" key="1">
    <source>
        <dbReference type="ARBA" id="ARBA00004635"/>
    </source>
</evidence>
<dbReference type="PANTHER" id="PTHR30429">
    <property type="entry name" value="D-METHIONINE-BINDING LIPOPROTEIN METQ"/>
    <property type="match status" value="1"/>
</dbReference>
<evidence type="ECO:0000313" key="9">
    <source>
        <dbReference type="EMBL" id="GMK43923.1"/>
    </source>
</evidence>
<dbReference type="PIRSF" id="PIRSF002854">
    <property type="entry name" value="MetQ"/>
    <property type="match status" value="1"/>
</dbReference>
<accession>A0ABQ6NGR6</accession>
<sequence length="296" mass="32138">MSKKRMAVLVAFLFVVSLIAAACGSNNNGSSGNSSPQASANQNPSDSPSSSASEPVKEVTLKVGAAAVPHAEILEFIKPKLKEEGVNLEIEVLDDEGQLNPALQEKQIDANYFQHVPYLDSVKDEKGYDFVVTTKVHVEPIGFYSSKLKSKDEIKEGATIGIPNNPSNEYRALVLLQQQGLIKLKDGLTTYEATPKDIIDNPKKLKFVEADSATLPRSLPDLDGAIINTNLVLEAKIDPQSALFREDANSPYANVIVVRSGDENRDEIKKLNAALTTPEVKKFIEDKYGVAVVPAF</sequence>
<comment type="caution">
    <text evidence="9">The sequence shown here is derived from an EMBL/GenBank/DDBJ whole genome shotgun (WGS) entry which is preliminary data.</text>
</comment>
<comment type="similarity">
    <text evidence="6">Belongs to the nlpA lipoprotein family.</text>
</comment>
<dbReference type="Proteomes" id="UP001285921">
    <property type="component" value="Unassembled WGS sequence"/>
</dbReference>
<keyword evidence="5 6" id="KW-0449">Lipoprotein</keyword>
<dbReference type="RefSeq" id="WP_127496743.1">
    <property type="nucleotide sequence ID" value="NZ_BTCL01000003.1"/>
</dbReference>
<evidence type="ECO:0000256" key="7">
    <source>
        <dbReference type="SAM" id="MobiDB-lite"/>
    </source>
</evidence>
<comment type="subcellular location">
    <subcellularLocation>
        <location evidence="1">Membrane</location>
        <topology evidence="1">Lipid-anchor</topology>
    </subcellularLocation>
</comment>
<dbReference type="SUPFAM" id="SSF53850">
    <property type="entry name" value="Periplasmic binding protein-like II"/>
    <property type="match status" value="1"/>
</dbReference>
<dbReference type="Gene3D" id="3.40.190.10">
    <property type="entry name" value="Periplasmic binding protein-like II"/>
    <property type="match status" value="2"/>
</dbReference>
<feature type="chain" id="PRO_5046971060" description="Lipoprotein" evidence="8">
    <location>
        <begin position="23"/>
        <end position="296"/>
    </location>
</feature>
<evidence type="ECO:0000256" key="4">
    <source>
        <dbReference type="ARBA" id="ARBA00023139"/>
    </source>
</evidence>
<name>A0ABQ6NGR6_9BACL</name>
<feature type="region of interest" description="Disordered" evidence="7">
    <location>
        <begin position="27"/>
        <end position="56"/>
    </location>
</feature>
<keyword evidence="2 8" id="KW-0732">Signal</keyword>
<feature type="signal peptide" evidence="8">
    <location>
        <begin position="1"/>
        <end position="22"/>
    </location>
</feature>
<dbReference type="InterPro" id="IPR004872">
    <property type="entry name" value="Lipoprotein_NlpA"/>
</dbReference>
<evidence type="ECO:0000256" key="2">
    <source>
        <dbReference type="ARBA" id="ARBA00022729"/>
    </source>
</evidence>
<evidence type="ECO:0000256" key="5">
    <source>
        <dbReference type="ARBA" id="ARBA00023288"/>
    </source>
</evidence>
<keyword evidence="4" id="KW-0564">Palmitate</keyword>
<dbReference type="Pfam" id="PF03180">
    <property type="entry name" value="Lipoprotein_9"/>
    <property type="match status" value="1"/>
</dbReference>
<dbReference type="PROSITE" id="PS51257">
    <property type="entry name" value="PROKAR_LIPOPROTEIN"/>
    <property type="match status" value="1"/>
</dbReference>
<keyword evidence="10" id="KW-1185">Reference proteome</keyword>